<dbReference type="AlphaFoldDB" id="A0ABD6SL93"/>
<protein>
    <recommendedName>
        <fullName evidence="3">Transcriptional regulator</fullName>
    </recommendedName>
</protein>
<evidence type="ECO:0000313" key="1">
    <source>
        <dbReference type="EMBL" id="PER55832.1"/>
    </source>
</evidence>
<name>A0ABD6SL93_BACTU</name>
<gene>
    <name evidence="1" type="ORF">CN495_08760</name>
</gene>
<dbReference type="EMBL" id="NTYF01000023">
    <property type="protein sequence ID" value="PER55832.1"/>
    <property type="molecule type" value="Genomic_DNA"/>
</dbReference>
<organism evidence="1 2">
    <name type="scientific">Bacillus thuringiensis</name>
    <dbReference type="NCBI Taxonomy" id="1428"/>
    <lineage>
        <taxon>Bacteria</taxon>
        <taxon>Bacillati</taxon>
        <taxon>Bacillota</taxon>
        <taxon>Bacilli</taxon>
        <taxon>Bacillales</taxon>
        <taxon>Bacillaceae</taxon>
        <taxon>Bacillus</taxon>
        <taxon>Bacillus cereus group</taxon>
    </lineage>
</organism>
<evidence type="ECO:0000313" key="2">
    <source>
        <dbReference type="Proteomes" id="UP000219897"/>
    </source>
</evidence>
<comment type="caution">
    <text evidence="1">The sequence shown here is derived from an EMBL/GenBank/DDBJ whole genome shotgun (WGS) entry which is preliminary data.</text>
</comment>
<accession>A0ABD6SL93</accession>
<dbReference type="Proteomes" id="UP000219897">
    <property type="component" value="Unassembled WGS sequence"/>
</dbReference>
<dbReference type="RefSeq" id="WP_098317169.1">
    <property type="nucleotide sequence ID" value="NZ_NTYF01000023.1"/>
</dbReference>
<evidence type="ECO:0008006" key="3">
    <source>
        <dbReference type="Google" id="ProtNLM"/>
    </source>
</evidence>
<reference evidence="1 2" key="1">
    <citation type="submission" date="2017-09" db="EMBL/GenBank/DDBJ databases">
        <title>Large-scale bioinformatics analysis of Bacillus genomes uncovers conserved roles of natural products in bacterial physiology.</title>
        <authorList>
            <consortium name="Agbiome Team Llc"/>
            <person name="Bleich R.M."/>
            <person name="Kirk G.J."/>
            <person name="Santa Maria K.C."/>
            <person name="Allen S.E."/>
            <person name="Farag S."/>
            <person name="Shank E.A."/>
            <person name="Bowers A."/>
        </authorList>
    </citation>
    <scope>NUCLEOTIDE SEQUENCE [LARGE SCALE GENOMIC DNA]</scope>
    <source>
        <strain evidence="1 2">AFS005140</strain>
    </source>
</reference>
<proteinExistence type="predicted"/>
<sequence>MEPKISVPFADAVKVLKKELKTGEVYKYGDIKEILERNFKGINENQVSGLMYRLAKEDNDTAILDAEKQPGSRKTYKLKESLKVSGKTEGTARQQIELAINKSLQGLREIPMADVQTKEDFDLLKRAETRLKDLLEELVGSEEAGE</sequence>